<accession>F8NEV0</accession>
<dbReference type="Pfam" id="PF10017">
    <property type="entry name" value="Methyltransf_33"/>
    <property type="match status" value="1"/>
</dbReference>
<dbReference type="InterPro" id="IPR029063">
    <property type="entry name" value="SAM-dependent_MTases_sf"/>
</dbReference>
<dbReference type="GO" id="GO:0009820">
    <property type="term" value="P:alkaloid metabolic process"/>
    <property type="evidence" value="ECO:0007669"/>
    <property type="project" value="UniProtKB-KW"/>
</dbReference>
<dbReference type="HOGENOM" id="CLU_049766_0_2_1"/>
<evidence type="ECO:0000256" key="8">
    <source>
        <dbReference type="ARBA" id="ARBA00049425"/>
    </source>
</evidence>
<dbReference type="PIRSF" id="PIRSF018005">
    <property type="entry name" value="UCP018005"/>
    <property type="match status" value="1"/>
</dbReference>
<dbReference type="GO" id="GO:0008168">
    <property type="term" value="F:methyltransferase activity"/>
    <property type="evidence" value="ECO:0007669"/>
    <property type="project" value="UniProtKB-KW"/>
</dbReference>
<dbReference type="InterPro" id="IPR019257">
    <property type="entry name" value="MeTrfase_dom"/>
</dbReference>
<reference evidence="10" key="1">
    <citation type="submission" date="2011-04" db="EMBL/GenBank/DDBJ databases">
        <title>Evolution of plant cell wall degrading machinery underlies the functional diversity of forest fungi.</title>
        <authorList>
            <consortium name="US DOE Joint Genome Institute (JGI-PGF)"/>
            <person name="Eastwood D.C."/>
            <person name="Floudas D."/>
            <person name="Binder M."/>
            <person name="Majcherczyk A."/>
            <person name="Schneider P."/>
            <person name="Aerts A."/>
            <person name="Asiegbu F.O."/>
            <person name="Baker S.E."/>
            <person name="Barry K."/>
            <person name="Bendiksby M."/>
            <person name="Blumentritt M."/>
            <person name="Coutinho P.M."/>
            <person name="Cullen D."/>
            <person name="Cullen D."/>
            <person name="Gathman A."/>
            <person name="Goodell B."/>
            <person name="Henrissat B."/>
            <person name="Ihrmark K."/>
            <person name="Kauserud H."/>
            <person name="Kohler A."/>
            <person name="LaButti K."/>
            <person name="Lapidus A."/>
            <person name="Lavin J.L."/>
            <person name="Lee Y.-H."/>
            <person name="Lindquist E."/>
            <person name="Lilly W."/>
            <person name="Lucas S."/>
            <person name="Morin E."/>
            <person name="Murat C."/>
            <person name="Oguiza J.A."/>
            <person name="Park J."/>
            <person name="Pisabarro A.G."/>
            <person name="Riley R."/>
            <person name="Rosling A."/>
            <person name="Salamov A."/>
            <person name="Schmidt O."/>
            <person name="Schmutz J."/>
            <person name="Skrede I."/>
            <person name="Stenlid J."/>
            <person name="Wiebenga A."/>
            <person name="Xie X."/>
            <person name="Kues U."/>
            <person name="Hibbett D.S."/>
            <person name="Hoffmeister D."/>
            <person name="Hogberg N."/>
            <person name="Martin F."/>
            <person name="Grigoriev I.V."/>
            <person name="Watkinson S.C."/>
        </authorList>
    </citation>
    <scope>NUCLEOTIDE SEQUENCE</scope>
    <source>
        <strain evidence="10">S7.9</strain>
    </source>
</reference>
<dbReference type="Gene3D" id="3.40.50.150">
    <property type="entry name" value="Vaccinia Virus protein VP39"/>
    <property type="match status" value="1"/>
</dbReference>
<comment type="pathway">
    <text evidence="1">Alkaloid biosynthesis; ergot alkaloid biosynthesis.</text>
</comment>
<evidence type="ECO:0000256" key="5">
    <source>
        <dbReference type="ARBA" id="ARBA00022603"/>
    </source>
</evidence>
<sequence>MLEATSTQNLVSFQIPIVDIRTPSCLEETIRKKVVSGLARPYNKKSIPDLLLYNETGLRLFEDLTYQPDYYLTGLEIEILSKHSLQIADSIPVGSLIMELGAGALRKTALILDALEAQKKEVAYLALDLDRPELVRTLGQLNGKYTHVKLGGLWGTYDDGRRWLSENTSDSPRTILWLGSSIGNVKRDDAGDFIRSFGDVLSSKDRFVVAIDSRYHEVDTICRAYNDREGFAERFCLNGIDSFNQLFGRAIIDISCAKYRTVYNEVKGRHEVYYRCTHDFEIRLPGDYPPTFLYEGELILLAHSYKYAAVERETLWLRAGARPEKEWMTDGSYTVTMLSWP</sequence>
<comment type="similarity">
    <text evidence="2">Belongs to the methyltransferase superfamily.</text>
</comment>
<dbReference type="InterPro" id="IPR051128">
    <property type="entry name" value="EgtD_Methyltrsf_superfamily"/>
</dbReference>
<gene>
    <name evidence="10" type="ORF">SERLADRAFT_455752</name>
</gene>
<dbReference type="OrthoDB" id="659at2759"/>
<feature type="domain" description="Histidine-specific methyltransferase SAM-dependent" evidence="9">
    <location>
        <begin position="31"/>
        <end position="335"/>
    </location>
</feature>
<evidence type="ECO:0000256" key="1">
    <source>
        <dbReference type="ARBA" id="ARBA00005107"/>
    </source>
</evidence>
<dbReference type="KEGG" id="sla:SERLADRAFT_455752"/>
<dbReference type="GO" id="GO:0032259">
    <property type="term" value="P:methylation"/>
    <property type="evidence" value="ECO:0007669"/>
    <property type="project" value="UniProtKB-KW"/>
</dbReference>
<dbReference type="GeneID" id="18817211"/>
<evidence type="ECO:0000256" key="7">
    <source>
        <dbReference type="ARBA" id="ARBA00039094"/>
    </source>
</evidence>
<dbReference type="RefSeq" id="XP_007312982.1">
    <property type="nucleotide sequence ID" value="XM_007312920.1"/>
</dbReference>
<organism>
    <name type="scientific">Serpula lacrymans var. lacrymans (strain S7.9)</name>
    <name type="common">Dry rot fungus</name>
    <dbReference type="NCBI Taxonomy" id="578457"/>
    <lineage>
        <taxon>Eukaryota</taxon>
        <taxon>Fungi</taxon>
        <taxon>Dikarya</taxon>
        <taxon>Basidiomycota</taxon>
        <taxon>Agaricomycotina</taxon>
        <taxon>Agaricomycetes</taxon>
        <taxon>Agaricomycetidae</taxon>
        <taxon>Boletales</taxon>
        <taxon>Coniophorineae</taxon>
        <taxon>Serpulaceae</taxon>
        <taxon>Serpula</taxon>
    </lineage>
</organism>
<evidence type="ECO:0000256" key="3">
    <source>
        <dbReference type="ARBA" id="ARBA00011738"/>
    </source>
</evidence>
<dbReference type="PANTHER" id="PTHR43397">
    <property type="entry name" value="ERGOTHIONEINE BIOSYNTHESIS PROTEIN 1"/>
    <property type="match status" value="1"/>
</dbReference>
<proteinExistence type="inferred from homology"/>
<dbReference type="AlphaFoldDB" id="F8NEV0"/>
<dbReference type="EC" id="2.1.1.261" evidence="7"/>
<dbReference type="InterPro" id="IPR017805">
    <property type="entry name" value="SAM_MeTrfase_EasF-type_put"/>
</dbReference>
<protein>
    <recommendedName>
        <fullName evidence="7">4-dimethylallyltryptophan N-methyltransferase</fullName>
        <ecNumber evidence="7">2.1.1.261</ecNumber>
    </recommendedName>
</protein>
<keyword evidence="4" id="KW-0017">Alkaloid metabolism</keyword>
<dbReference type="Proteomes" id="UP000008064">
    <property type="component" value="Unassembled WGS sequence"/>
</dbReference>
<evidence type="ECO:0000256" key="2">
    <source>
        <dbReference type="ARBA" id="ARBA00008361"/>
    </source>
</evidence>
<evidence type="ECO:0000256" key="4">
    <source>
        <dbReference type="ARBA" id="ARBA00022589"/>
    </source>
</evidence>
<dbReference type="NCBIfam" id="TIGR03439">
    <property type="entry name" value="methyl_EasF"/>
    <property type="match status" value="1"/>
</dbReference>
<keyword evidence="6" id="KW-0808">Transferase</keyword>
<comment type="catalytic activity">
    <reaction evidence="8">
        <text>4-(3-methylbut-2-enyl)-L-tryptophan + S-adenosyl-L-methionine = 4-(3-methylbut-2-enyl)-L-abrine + S-adenosyl-L-homocysteine + H(+)</text>
        <dbReference type="Rhea" id="RHEA:34435"/>
        <dbReference type="ChEBI" id="CHEBI:15378"/>
        <dbReference type="ChEBI" id="CHEBI:57856"/>
        <dbReference type="ChEBI" id="CHEBI:58209"/>
        <dbReference type="ChEBI" id="CHEBI:59789"/>
        <dbReference type="ChEBI" id="CHEBI:67248"/>
        <dbReference type="EC" id="2.1.1.261"/>
    </reaction>
</comment>
<evidence type="ECO:0000313" key="10">
    <source>
        <dbReference type="EMBL" id="EGO31098.1"/>
    </source>
</evidence>
<evidence type="ECO:0000259" key="9">
    <source>
        <dbReference type="Pfam" id="PF10017"/>
    </source>
</evidence>
<dbReference type="PANTHER" id="PTHR43397:SF1">
    <property type="entry name" value="ERGOTHIONEINE BIOSYNTHESIS PROTEIN 1"/>
    <property type="match status" value="1"/>
</dbReference>
<keyword evidence="5" id="KW-0489">Methyltransferase</keyword>
<dbReference type="EMBL" id="GL945428">
    <property type="protein sequence ID" value="EGO31098.1"/>
    <property type="molecule type" value="Genomic_DNA"/>
</dbReference>
<evidence type="ECO:0000256" key="6">
    <source>
        <dbReference type="ARBA" id="ARBA00022679"/>
    </source>
</evidence>
<name>F8NEV0_SERL9</name>
<comment type="subunit">
    <text evidence="3">Homodimer.</text>
</comment>
<dbReference type="InterPro" id="IPR017804">
    <property type="entry name" value="MeTrfase_EgtD-like"/>
</dbReference>